<dbReference type="AlphaFoldDB" id="A0A4Z2HQH6"/>
<feature type="compositionally biased region" description="Polar residues" evidence="1">
    <location>
        <begin position="124"/>
        <end position="134"/>
    </location>
</feature>
<sequence>MRDSSCSTEAGSLDCTLLEAVVNVSDQLSARRELSLDVSGEILLRDERNAVKEQHILFGAGLGLDILFGAEEGKEEKTAAVVFRRRRRTEPLKVRKVLTSSSSEKKGCRATRLMNLPSARLLPSMNSRSETEVSTVGRRERREEEEEEEEEEDIVLDEAAA</sequence>
<evidence type="ECO:0000256" key="1">
    <source>
        <dbReference type="SAM" id="MobiDB-lite"/>
    </source>
</evidence>
<feature type="region of interest" description="Disordered" evidence="1">
    <location>
        <begin position="119"/>
        <end position="161"/>
    </location>
</feature>
<dbReference type="EMBL" id="SRLO01000195">
    <property type="protein sequence ID" value="TNN68096.1"/>
    <property type="molecule type" value="Genomic_DNA"/>
</dbReference>
<organism evidence="2 3">
    <name type="scientific">Liparis tanakae</name>
    <name type="common">Tanaka's snailfish</name>
    <dbReference type="NCBI Taxonomy" id="230148"/>
    <lineage>
        <taxon>Eukaryota</taxon>
        <taxon>Metazoa</taxon>
        <taxon>Chordata</taxon>
        <taxon>Craniata</taxon>
        <taxon>Vertebrata</taxon>
        <taxon>Euteleostomi</taxon>
        <taxon>Actinopterygii</taxon>
        <taxon>Neopterygii</taxon>
        <taxon>Teleostei</taxon>
        <taxon>Neoteleostei</taxon>
        <taxon>Acanthomorphata</taxon>
        <taxon>Eupercaria</taxon>
        <taxon>Perciformes</taxon>
        <taxon>Cottioidei</taxon>
        <taxon>Cottales</taxon>
        <taxon>Liparidae</taxon>
        <taxon>Liparis</taxon>
    </lineage>
</organism>
<keyword evidence="3" id="KW-1185">Reference proteome</keyword>
<proteinExistence type="predicted"/>
<evidence type="ECO:0000313" key="2">
    <source>
        <dbReference type="EMBL" id="TNN68096.1"/>
    </source>
</evidence>
<comment type="caution">
    <text evidence="2">The sequence shown here is derived from an EMBL/GenBank/DDBJ whole genome shotgun (WGS) entry which is preliminary data.</text>
</comment>
<accession>A0A4Z2HQH6</accession>
<dbReference type="Proteomes" id="UP000314294">
    <property type="component" value="Unassembled WGS sequence"/>
</dbReference>
<gene>
    <name evidence="2" type="ORF">EYF80_021741</name>
</gene>
<feature type="compositionally biased region" description="Acidic residues" evidence="1">
    <location>
        <begin position="143"/>
        <end position="161"/>
    </location>
</feature>
<reference evidence="2 3" key="1">
    <citation type="submission" date="2019-03" db="EMBL/GenBank/DDBJ databases">
        <title>First draft genome of Liparis tanakae, snailfish: a comprehensive survey of snailfish specific genes.</title>
        <authorList>
            <person name="Kim W."/>
            <person name="Song I."/>
            <person name="Jeong J.-H."/>
            <person name="Kim D."/>
            <person name="Kim S."/>
            <person name="Ryu S."/>
            <person name="Song J.Y."/>
            <person name="Lee S.K."/>
        </authorList>
    </citation>
    <scope>NUCLEOTIDE SEQUENCE [LARGE SCALE GENOMIC DNA]</scope>
    <source>
        <tissue evidence="2">Muscle</tissue>
    </source>
</reference>
<evidence type="ECO:0000313" key="3">
    <source>
        <dbReference type="Proteomes" id="UP000314294"/>
    </source>
</evidence>
<protein>
    <submittedName>
        <fullName evidence="2">Uncharacterized protein</fullName>
    </submittedName>
</protein>
<name>A0A4Z2HQH6_9TELE</name>